<dbReference type="Proteomes" id="UP000523196">
    <property type="component" value="Unassembled WGS sequence"/>
</dbReference>
<dbReference type="RefSeq" id="WP_182685027.1">
    <property type="nucleotide sequence ID" value="NZ_JACHTF010000002.1"/>
</dbReference>
<keyword evidence="3" id="KW-1185">Reference proteome</keyword>
<dbReference type="EMBL" id="JACHTF010000002">
    <property type="protein sequence ID" value="MBB1059378.1"/>
    <property type="molecule type" value="Genomic_DNA"/>
</dbReference>
<protein>
    <submittedName>
        <fullName evidence="2">Uncharacterized protein</fullName>
    </submittedName>
</protein>
<proteinExistence type="predicted"/>
<accession>A0A7W3TJC9</accession>
<evidence type="ECO:0000313" key="3">
    <source>
        <dbReference type="Proteomes" id="UP000523196"/>
    </source>
</evidence>
<evidence type="ECO:0000256" key="1">
    <source>
        <dbReference type="SAM" id="MobiDB-lite"/>
    </source>
</evidence>
<organism evidence="2 3">
    <name type="scientific">Marilutibacter spongiae</name>
    <dbReference type="NCBI Taxonomy" id="2025720"/>
    <lineage>
        <taxon>Bacteria</taxon>
        <taxon>Pseudomonadati</taxon>
        <taxon>Pseudomonadota</taxon>
        <taxon>Gammaproteobacteria</taxon>
        <taxon>Lysobacterales</taxon>
        <taxon>Lysobacteraceae</taxon>
        <taxon>Marilutibacter</taxon>
    </lineage>
</organism>
<evidence type="ECO:0000313" key="2">
    <source>
        <dbReference type="EMBL" id="MBB1059378.1"/>
    </source>
</evidence>
<comment type="caution">
    <text evidence="2">The sequence shown here is derived from an EMBL/GenBank/DDBJ whole genome shotgun (WGS) entry which is preliminary data.</text>
</comment>
<dbReference type="AlphaFoldDB" id="A0A7W3TJC9"/>
<sequence>MNRKLHNSLTALALSGGAVVLALGFASLPATHVPSALAEQADMDASLEMVATGVGIAEDVAVSANALRTPSTAREPAPRGASQVRRNGRQPLVMPYFSFAPRG</sequence>
<gene>
    <name evidence="2" type="ORF">H4F98_02190</name>
</gene>
<reference evidence="2 3" key="1">
    <citation type="submission" date="2020-08" db="EMBL/GenBank/DDBJ databases">
        <authorList>
            <person name="Xu S."/>
            <person name="Li A."/>
        </authorList>
    </citation>
    <scope>NUCLEOTIDE SEQUENCE [LARGE SCALE GENOMIC DNA]</scope>
    <source>
        <strain evidence="2 3">119BY6-57</strain>
    </source>
</reference>
<name>A0A7W3TJC9_9GAMM</name>
<feature type="region of interest" description="Disordered" evidence="1">
    <location>
        <begin position="68"/>
        <end position="103"/>
    </location>
</feature>